<feature type="chain" id="PRO_5020889542" evidence="1">
    <location>
        <begin position="23"/>
        <end position="303"/>
    </location>
</feature>
<keyword evidence="3" id="KW-0378">Hydrolase</keyword>
<keyword evidence="4" id="KW-1185">Reference proteome</keyword>
<feature type="signal peptide" evidence="1">
    <location>
        <begin position="1"/>
        <end position="22"/>
    </location>
</feature>
<evidence type="ECO:0000256" key="1">
    <source>
        <dbReference type="SAM" id="SignalP"/>
    </source>
</evidence>
<evidence type="ECO:0000313" key="4">
    <source>
        <dbReference type="Proteomes" id="UP000295707"/>
    </source>
</evidence>
<gene>
    <name evidence="3" type="ORF">DFR30_1536</name>
</gene>
<reference evidence="3 4" key="1">
    <citation type="submission" date="2019-03" db="EMBL/GenBank/DDBJ databases">
        <title>Genomic Encyclopedia of Type Strains, Phase IV (KMG-IV): sequencing the most valuable type-strain genomes for metagenomic binning, comparative biology and taxonomic classification.</title>
        <authorList>
            <person name="Goeker M."/>
        </authorList>
    </citation>
    <scope>NUCLEOTIDE SEQUENCE [LARGE SCALE GENOMIC DNA]</scope>
    <source>
        <strain evidence="3 4">DSM 19610</strain>
    </source>
</reference>
<dbReference type="SUPFAM" id="SSF51556">
    <property type="entry name" value="Metallo-dependent hydrolases"/>
    <property type="match status" value="1"/>
</dbReference>
<evidence type="ECO:0000313" key="3">
    <source>
        <dbReference type="EMBL" id="TCK18260.1"/>
    </source>
</evidence>
<feature type="domain" description="Amidohydrolase-related" evidence="2">
    <location>
        <begin position="27"/>
        <end position="294"/>
    </location>
</feature>
<dbReference type="GO" id="GO:0016787">
    <property type="term" value="F:hydrolase activity"/>
    <property type="evidence" value="ECO:0007669"/>
    <property type="project" value="UniProtKB-KW"/>
</dbReference>
<dbReference type="InterPro" id="IPR032466">
    <property type="entry name" value="Metal_Hydrolase"/>
</dbReference>
<dbReference type="RefSeq" id="WP_132972079.1">
    <property type="nucleotide sequence ID" value="NZ_SMFX01000001.1"/>
</dbReference>
<dbReference type="InterPro" id="IPR006680">
    <property type="entry name" value="Amidohydro-rel"/>
</dbReference>
<evidence type="ECO:0000259" key="2">
    <source>
        <dbReference type="Pfam" id="PF04909"/>
    </source>
</evidence>
<organism evidence="3 4">
    <name type="scientific">Thiogranum longum</name>
    <dbReference type="NCBI Taxonomy" id="1537524"/>
    <lineage>
        <taxon>Bacteria</taxon>
        <taxon>Pseudomonadati</taxon>
        <taxon>Pseudomonadota</taxon>
        <taxon>Gammaproteobacteria</taxon>
        <taxon>Chromatiales</taxon>
        <taxon>Ectothiorhodospiraceae</taxon>
        <taxon>Thiogranum</taxon>
    </lineage>
</organism>
<dbReference type="OrthoDB" id="3982782at2"/>
<dbReference type="Gene3D" id="3.20.20.140">
    <property type="entry name" value="Metal-dependent hydrolases"/>
    <property type="match status" value="1"/>
</dbReference>
<accession>A0A4R1HDM8</accession>
<comment type="caution">
    <text evidence="3">The sequence shown here is derived from an EMBL/GenBank/DDBJ whole genome shotgun (WGS) entry which is preliminary data.</text>
</comment>
<sequence>MLQPMRFLVYLLFGLLSLPAWSAPPLADVHVHYKWSQEDVTSAQQAVAILEENAVALAVVIGTPAELAIELQRLAPQRVIPIWSPYRKPGDWSTWAHDADVIDQARKALESGQYHGIGELHLVGGFAPPPHSPVIAGLAAVAEDFDVPMLLHTEFSTADYMLKLCLRYPRVKLLWAHAGAILTPAQVSDVLQRCPNVWAELSARDPWRFVNNPITGDDGALLPEWRDLIGSFPDRFMVGSDPVWSVERLDSWDEPDSGWQQYGRFIAFHRGWLRLLPPDLAQKLRRDNAAAFFRKTGPVKGGR</sequence>
<dbReference type="EMBL" id="SMFX01000001">
    <property type="protein sequence ID" value="TCK18260.1"/>
    <property type="molecule type" value="Genomic_DNA"/>
</dbReference>
<protein>
    <submittedName>
        <fullName evidence="3">Amidohydrolase family protein</fullName>
    </submittedName>
</protein>
<dbReference type="AlphaFoldDB" id="A0A4R1HDM8"/>
<name>A0A4R1HDM8_9GAMM</name>
<keyword evidence="1" id="KW-0732">Signal</keyword>
<dbReference type="Pfam" id="PF04909">
    <property type="entry name" value="Amidohydro_2"/>
    <property type="match status" value="1"/>
</dbReference>
<dbReference type="Proteomes" id="UP000295707">
    <property type="component" value="Unassembled WGS sequence"/>
</dbReference>
<proteinExistence type="predicted"/>